<dbReference type="AlphaFoldDB" id="A0A9P6X5Y6"/>
<dbReference type="OrthoDB" id="10268551at2759"/>
<evidence type="ECO:0000313" key="1">
    <source>
        <dbReference type="EMBL" id="KAG1306086.1"/>
    </source>
</evidence>
<gene>
    <name evidence="1" type="ORF">G6F64_007864</name>
</gene>
<dbReference type="Proteomes" id="UP000716291">
    <property type="component" value="Unassembled WGS sequence"/>
</dbReference>
<evidence type="ECO:0000313" key="2">
    <source>
        <dbReference type="Proteomes" id="UP000716291"/>
    </source>
</evidence>
<organism evidence="1 2">
    <name type="scientific">Rhizopus oryzae</name>
    <name type="common">Mucormycosis agent</name>
    <name type="synonym">Rhizopus arrhizus var. delemar</name>
    <dbReference type="NCBI Taxonomy" id="64495"/>
    <lineage>
        <taxon>Eukaryota</taxon>
        <taxon>Fungi</taxon>
        <taxon>Fungi incertae sedis</taxon>
        <taxon>Mucoromycota</taxon>
        <taxon>Mucoromycotina</taxon>
        <taxon>Mucoromycetes</taxon>
        <taxon>Mucorales</taxon>
        <taxon>Mucorineae</taxon>
        <taxon>Rhizopodaceae</taxon>
        <taxon>Rhizopus</taxon>
    </lineage>
</organism>
<sequence>MGSFCRLSQQKRIGIDNCRQLIHCHRLTHAFPSNHGVVSGSVPCHIRREQSYGAFTTNGFRQDNACIPESDEHFVWSCPLKQAAWQLMSCLTFPSQPIQLQDVMNSPTTASTATAHQSNVDRMTVVACMMLSIWRVHWKVVFHEQRFYHGEVVACTRLILRRIHRENMLLT</sequence>
<comment type="caution">
    <text evidence="1">The sequence shown here is derived from an EMBL/GenBank/DDBJ whole genome shotgun (WGS) entry which is preliminary data.</text>
</comment>
<accession>A0A9P6X5Y6</accession>
<name>A0A9P6X5Y6_RHIOR</name>
<dbReference type="EMBL" id="JAANQT010001210">
    <property type="protein sequence ID" value="KAG1306086.1"/>
    <property type="molecule type" value="Genomic_DNA"/>
</dbReference>
<keyword evidence="2" id="KW-1185">Reference proteome</keyword>
<proteinExistence type="predicted"/>
<protein>
    <submittedName>
        <fullName evidence="1">Uncharacterized protein</fullName>
    </submittedName>
</protein>
<reference evidence="1" key="1">
    <citation type="journal article" date="2020" name="Microb. Genom.">
        <title>Genetic diversity of clinical and environmental Mucorales isolates obtained from an investigation of mucormycosis cases among solid organ transplant recipients.</title>
        <authorList>
            <person name="Nguyen M.H."/>
            <person name="Kaul D."/>
            <person name="Muto C."/>
            <person name="Cheng S.J."/>
            <person name="Richter R.A."/>
            <person name="Bruno V.M."/>
            <person name="Liu G."/>
            <person name="Beyhan S."/>
            <person name="Sundermann A.J."/>
            <person name="Mounaud S."/>
            <person name="Pasculle A.W."/>
            <person name="Nierman W.C."/>
            <person name="Driscoll E."/>
            <person name="Cumbie R."/>
            <person name="Clancy C.J."/>
            <person name="Dupont C.L."/>
        </authorList>
    </citation>
    <scope>NUCLEOTIDE SEQUENCE</scope>
    <source>
        <strain evidence="1">GL11</strain>
    </source>
</reference>